<evidence type="ECO:0000313" key="1">
    <source>
        <dbReference type="EMBL" id="UWZ33925.1"/>
    </source>
</evidence>
<proteinExistence type="predicted"/>
<keyword evidence="2" id="KW-1185">Reference proteome</keyword>
<name>A0ABY5YW07_9ACTN</name>
<accession>A0ABY5YW07</accession>
<dbReference type="RefSeq" id="WP_260723206.1">
    <property type="nucleotide sequence ID" value="NZ_BAAABS010000017.1"/>
</dbReference>
<dbReference type="EMBL" id="CP073721">
    <property type="protein sequence ID" value="UWZ33925.1"/>
    <property type="molecule type" value="Genomic_DNA"/>
</dbReference>
<sequence length="68" mass="6881">MYIVRAGSVLADTAAEVFSRHQPGPDGTCPACGHVAPCPTGTYASSVTAAVEPLPRDPDLDGWPASAA</sequence>
<evidence type="ECO:0000313" key="2">
    <source>
        <dbReference type="Proteomes" id="UP001058271"/>
    </source>
</evidence>
<gene>
    <name evidence="1" type="ORF">Drose_21920</name>
</gene>
<protein>
    <submittedName>
        <fullName evidence="1">Uncharacterized protein</fullName>
    </submittedName>
</protein>
<organism evidence="1 2">
    <name type="scientific">Dactylosporangium roseum</name>
    <dbReference type="NCBI Taxonomy" id="47989"/>
    <lineage>
        <taxon>Bacteria</taxon>
        <taxon>Bacillati</taxon>
        <taxon>Actinomycetota</taxon>
        <taxon>Actinomycetes</taxon>
        <taxon>Micromonosporales</taxon>
        <taxon>Micromonosporaceae</taxon>
        <taxon>Dactylosporangium</taxon>
    </lineage>
</organism>
<dbReference type="Proteomes" id="UP001058271">
    <property type="component" value="Chromosome"/>
</dbReference>
<reference evidence="1" key="1">
    <citation type="submission" date="2021-04" db="EMBL/GenBank/DDBJ databases">
        <title>Biosynthetic gene clusters of Dactylosporangioum roseum.</title>
        <authorList>
            <person name="Hartkoorn R.C."/>
            <person name="Beaudoing E."/>
            <person name="Hot D."/>
            <person name="Moureu S."/>
        </authorList>
    </citation>
    <scope>NUCLEOTIDE SEQUENCE</scope>
    <source>
        <strain evidence="1">NRRL B-16295</strain>
    </source>
</reference>